<evidence type="ECO:0000313" key="1">
    <source>
        <dbReference type="EMBL" id="PON88009.1"/>
    </source>
</evidence>
<dbReference type="EMBL" id="JXTC01000110">
    <property type="protein sequence ID" value="PON88009.1"/>
    <property type="molecule type" value="Genomic_DNA"/>
</dbReference>
<keyword evidence="2" id="KW-1185">Reference proteome</keyword>
<protein>
    <submittedName>
        <fullName evidence="1">Uncharacterized protein</fullName>
    </submittedName>
</protein>
<feature type="non-terminal residue" evidence="1">
    <location>
        <position position="73"/>
    </location>
</feature>
<name>A0A2P5ER37_TREOI</name>
<dbReference type="InParanoid" id="A0A2P5ER37"/>
<proteinExistence type="predicted"/>
<comment type="caution">
    <text evidence="1">The sequence shown here is derived from an EMBL/GenBank/DDBJ whole genome shotgun (WGS) entry which is preliminary data.</text>
</comment>
<sequence length="73" mass="8260">MAELWSCGRSPVVLWLHTRHRRSWSSSKLPPTAAFPSEIATVSHRSSTPSIHPALTRLPSTIYDRSCSVKQFR</sequence>
<accession>A0A2P5ER37</accession>
<dbReference type="AlphaFoldDB" id="A0A2P5ER37"/>
<organism evidence="1 2">
    <name type="scientific">Trema orientale</name>
    <name type="common">Charcoal tree</name>
    <name type="synonym">Celtis orientalis</name>
    <dbReference type="NCBI Taxonomy" id="63057"/>
    <lineage>
        <taxon>Eukaryota</taxon>
        <taxon>Viridiplantae</taxon>
        <taxon>Streptophyta</taxon>
        <taxon>Embryophyta</taxon>
        <taxon>Tracheophyta</taxon>
        <taxon>Spermatophyta</taxon>
        <taxon>Magnoliopsida</taxon>
        <taxon>eudicotyledons</taxon>
        <taxon>Gunneridae</taxon>
        <taxon>Pentapetalae</taxon>
        <taxon>rosids</taxon>
        <taxon>fabids</taxon>
        <taxon>Rosales</taxon>
        <taxon>Cannabaceae</taxon>
        <taxon>Trema</taxon>
    </lineage>
</organism>
<reference evidence="2" key="1">
    <citation type="submission" date="2016-06" db="EMBL/GenBank/DDBJ databases">
        <title>Parallel loss of symbiosis genes in relatives of nitrogen-fixing non-legume Parasponia.</title>
        <authorList>
            <person name="Van Velzen R."/>
            <person name="Holmer R."/>
            <person name="Bu F."/>
            <person name="Rutten L."/>
            <person name="Van Zeijl A."/>
            <person name="Liu W."/>
            <person name="Santuari L."/>
            <person name="Cao Q."/>
            <person name="Sharma T."/>
            <person name="Shen D."/>
            <person name="Roswanjaya Y."/>
            <person name="Wardhani T."/>
            <person name="Kalhor M.S."/>
            <person name="Jansen J."/>
            <person name="Van den Hoogen J."/>
            <person name="Gungor B."/>
            <person name="Hartog M."/>
            <person name="Hontelez J."/>
            <person name="Verver J."/>
            <person name="Yang W.-C."/>
            <person name="Schijlen E."/>
            <person name="Repin R."/>
            <person name="Schilthuizen M."/>
            <person name="Schranz E."/>
            <person name="Heidstra R."/>
            <person name="Miyata K."/>
            <person name="Fedorova E."/>
            <person name="Kohlen W."/>
            <person name="Bisseling T."/>
            <person name="Smit S."/>
            <person name="Geurts R."/>
        </authorList>
    </citation>
    <scope>NUCLEOTIDE SEQUENCE [LARGE SCALE GENOMIC DNA]</scope>
    <source>
        <strain evidence="2">cv. RG33-2</strain>
    </source>
</reference>
<gene>
    <name evidence="1" type="ORF">TorRG33x02_162110</name>
</gene>
<dbReference type="Proteomes" id="UP000237000">
    <property type="component" value="Unassembled WGS sequence"/>
</dbReference>
<evidence type="ECO:0000313" key="2">
    <source>
        <dbReference type="Proteomes" id="UP000237000"/>
    </source>
</evidence>